<comment type="similarity">
    <text evidence="5">Belongs to the 4-toluene sulfonate uptake permease (TSUP) (TC 2.A.102) family.</text>
</comment>
<evidence type="ECO:0000256" key="1">
    <source>
        <dbReference type="ARBA" id="ARBA00004141"/>
    </source>
</evidence>
<feature type="transmembrane region" description="Helical" evidence="5">
    <location>
        <begin position="245"/>
        <end position="262"/>
    </location>
</feature>
<feature type="transmembrane region" description="Helical" evidence="5">
    <location>
        <begin position="145"/>
        <end position="168"/>
    </location>
</feature>
<feature type="transmembrane region" description="Helical" evidence="5">
    <location>
        <begin position="107"/>
        <end position="125"/>
    </location>
</feature>
<proteinExistence type="inferred from homology"/>
<comment type="caution">
    <text evidence="6">The sequence shown here is derived from an EMBL/GenBank/DDBJ whole genome shotgun (WGS) entry which is preliminary data.</text>
</comment>
<protein>
    <recommendedName>
        <fullName evidence="5">Probable membrane transporter protein</fullName>
    </recommendedName>
</protein>
<feature type="transmembrane region" description="Helical" evidence="5">
    <location>
        <begin position="51"/>
        <end position="69"/>
    </location>
</feature>
<evidence type="ECO:0000256" key="5">
    <source>
        <dbReference type="RuleBase" id="RU363041"/>
    </source>
</evidence>
<sequence>MLSLILACLLVGAIAGLLAGMFGVGGGTVIVPGLLLVLPLVGVGPADIQHVALGTSLASIVFTGLSSARAHQARGGVHWSAVQRLLPGIALGTLAGALLAGRMSGLVLQWIFVIFVYGMSLQILLDMKPAPGASLPGYAGNGAVGAVIGCLSSWIGIGGGALTVPWLLRCNLPMKVAVGTSSAVGVPLALAGTLGYALSGWQQSGLPSGSTGYVYWPAVLAIVLASFPLTRYGAALAHRLPAAKLKKAFAVLLIIVASRMLYGLL</sequence>
<evidence type="ECO:0000313" key="6">
    <source>
        <dbReference type="EMBL" id="MBE9608230.1"/>
    </source>
</evidence>
<dbReference type="AlphaFoldDB" id="A0A8J7FFT0"/>
<dbReference type="GO" id="GO:0005886">
    <property type="term" value="C:plasma membrane"/>
    <property type="evidence" value="ECO:0007669"/>
    <property type="project" value="UniProtKB-SubCell"/>
</dbReference>
<gene>
    <name evidence="6" type="ORF">INR99_02605</name>
</gene>
<evidence type="ECO:0000256" key="3">
    <source>
        <dbReference type="ARBA" id="ARBA00022989"/>
    </source>
</evidence>
<feature type="transmembrane region" description="Helical" evidence="5">
    <location>
        <begin position="213"/>
        <end position="233"/>
    </location>
</feature>
<evidence type="ECO:0000313" key="7">
    <source>
        <dbReference type="Proteomes" id="UP000604481"/>
    </source>
</evidence>
<keyword evidence="2 5" id="KW-0812">Transmembrane</keyword>
<keyword evidence="3 5" id="KW-1133">Transmembrane helix</keyword>
<comment type="subcellular location">
    <subcellularLocation>
        <location evidence="5">Cell membrane</location>
        <topology evidence="5">Multi-pass membrane protein</topology>
    </subcellularLocation>
    <subcellularLocation>
        <location evidence="1">Membrane</location>
        <topology evidence="1">Multi-pass membrane protein</topology>
    </subcellularLocation>
</comment>
<organism evidence="6 7">
    <name type="scientific">Chitinilyticum piscinae</name>
    <dbReference type="NCBI Taxonomy" id="2866724"/>
    <lineage>
        <taxon>Bacteria</taxon>
        <taxon>Pseudomonadati</taxon>
        <taxon>Pseudomonadota</taxon>
        <taxon>Betaproteobacteria</taxon>
        <taxon>Neisseriales</taxon>
        <taxon>Chitinibacteraceae</taxon>
        <taxon>Chitinilyticum</taxon>
    </lineage>
</organism>
<dbReference type="InterPro" id="IPR002781">
    <property type="entry name" value="TM_pro_TauE-like"/>
</dbReference>
<dbReference type="PANTHER" id="PTHR43483:SF3">
    <property type="entry name" value="MEMBRANE TRANSPORTER PROTEIN HI_0806-RELATED"/>
    <property type="match status" value="1"/>
</dbReference>
<dbReference type="Pfam" id="PF01925">
    <property type="entry name" value="TauE"/>
    <property type="match status" value="1"/>
</dbReference>
<evidence type="ECO:0000256" key="2">
    <source>
        <dbReference type="ARBA" id="ARBA00022692"/>
    </source>
</evidence>
<keyword evidence="4 5" id="KW-0472">Membrane</keyword>
<accession>A0A8J7FFT0</accession>
<dbReference type="Proteomes" id="UP000604481">
    <property type="component" value="Unassembled WGS sequence"/>
</dbReference>
<evidence type="ECO:0000256" key="4">
    <source>
        <dbReference type="ARBA" id="ARBA00023136"/>
    </source>
</evidence>
<dbReference type="EMBL" id="JADFUA010000001">
    <property type="protein sequence ID" value="MBE9608230.1"/>
    <property type="molecule type" value="Genomic_DNA"/>
</dbReference>
<keyword evidence="7" id="KW-1185">Reference proteome</keyword>
<name>A0A8J7FFT0_9NEIS</name>
<keyword evidence="5" id="KW-1003">Cell membrane</keyword>
<feature type="transmembrane region" description="Helical" evidence="5">
    <location>
        <begin position="180"/>
        <end position="201"/>
    </location>
</feature>
<dbReference type="RefSeq" id="WP_194114728.1">
    <property type="nucleotide sequence ID" value="NZ_JADFUA010000001.1"/>
</dbReference>
<dbReference type="PANTHER" id="PTHR43483">
    <property type="entry name" value="MEMBRANE TRANSPORTER PROTEIN HI_0806-RELATED"/>
    <property type="match status" value="1"/>
</dbReference>
<reference evidence="6 7" key="1">
    <citation type="submission" date="2020-10" db="EMBL/GenBank/DDBJ databases">
        <title>The genome sequence of Chitinilyticum litopenaei 4Y14.</title>
        <authorList>
            <person name="Liu Y."/>
        </authorList>
    </citation>
    <scope>NUCLEOTIDE SEQUENCE [LARGE SCALE GENOMIC DNA]</scope>
    <source>
        <strain evidence="6 7">4Y14</strain>
    </source>
</reference>